<dbReference type="InterPro" id="IPR029039">
    <property type="entry name" value="Flavoprotein-like_sf"/>
</dbReference>
<keyword evidence="2" id="KW-0288">FMN</keyword>
<evidence type="ECO:0000259" key="4">
    <source>
        <dbReference type="Pfam" id="PF03358"/>
    </source>
</evidence>
<proteinExistence type="predicted"/>
<keyword evidence="6" id="KW-1185">Reference proteome</keyword>
<gene>
    <name evidence="5" type="ORF">ELQ35_19435</name>
</gene>
<feature type="domain" description="NADPH-dependent FMN reductase-like" evidence="4">
    <location>
        <begin position="1"/>
        <end position="144"/>
    </location>
</feature>
<accession>A0A3S0W388</accession>
<sequence>MKLVGISGALIGSKTAKVVKEVLLRAKQKNPAIDIELIDLRKYKIEFVDGRPLESYNDDTKNAIEKIVEADFFVIGTPVYQASITGVLKNLFDHLPTTVFETKIVGFVSTAGSNHHSLVAENQLRPILSFFKALVGSKNVFVSNDSFDRENEIVNEDVGRRLNDLADELLFLQGKLKG</sequence>
<dbReference type="InterPro" id="IPR051814">
    <property type="entry name" value="NAD(P)H-dep_FMN_reductase"/>
</dbReference>
<protein>
    <submittedName>
        <fullName evidence="5">NAD(P)H-dependent oxidoreductase</fullName>
    </submittedName>
</protein>
<name>A0A3S0W388_9BACI</name>
<dbReference type="Pfam" id="PF03358">
    <property type="entry name" value="FMN_red"/>
    <property type="match status" value="1"/>
</dbReference>
<keyword evidence="1" id="KW-0285">Flavoprotein</keyword>
<dbReference type="InterPro" id="IPR005025">
    <property type="entry name" value="FMN_Rdtase-like_dom"/>
</dbReference>
<evidence type="ECO:0000256" key="1">
    <source>
        <dbReference type="ARBA" id="ARBA00022630"/>
    </source>
</evidence>
<dbReference type="PANTHER" id="PTHR43408:SF2">
    <property type="entry name" value="FMN REDUCTASE (NADPH)"/>
    <property type="match status" value="1"/>
</dbReference>
<organism evidence="5 6">
    <name type="scientific">Peribacillus cavernae</name>
    <dbReference type="NCBI Taxonomy" id="1674310"/>
    <lineage>
        <taxon>Bacteria</taxon>
        <taxon>Bacillati</taxon>
        <taxon>Bacillota</taxon>
        <taxon>Bacilli</taxon>
        <taxon>Bacillales</taxon>
        <taxon>Bacillaceae</taxon>
        <taxon>Peribacillus</taxon>
    </lineage>
</organism>
<evidence type="ECO:0000313" key="5">
    <source>
        <dbReference type="EMBL" id="RUQ25985.1"/>
    </source>
</evidence>
<dbReference type="GO" id="GO:0016491">
    <property type="term" value="F:oxidoreductase activity"/>
    <property type="evidence" value="ECO:0007669"/>
    <property type="project" value="UniProtKB-KW"/>
</dbReference>
<evidence type="ECO:0000256" key="3">
    <source>
        <dbReference type="ARBA" id="ARBA00023002"/>
    </source>
</evidence>
<dbReference type="AlphaFoldDB" id="A0A3S0W388"/>
<evidence type="ECO:0000256" key="2">
    <source>
        <dbReference type="ARBA" id="ARBA00022643"/>
    </source>
</evidence>
<comment type="caution">
    <text evidence="5">The sequence shown here is derived from an EMBL/GenBank/DDBJ whole genome shotgun (WGS) entry which is preliminary data.</text>
</comment>
<reference evidence="5 6" key="1">
    <citation type="submission" date="2018-12" db="EMBL/GenBank/DDBJ databases">
        <title>Bacillus chawlae sp. nov., Bacillus glennii sp. nov., and Bacillus saganii sp. nov. Isolated from the Vehicle Assembly Building at Kennedy Space Center where the Viking Spacecraft were Assembled.</title>
        <authorList>
            <person name="Seuylemezian A."/>
            <person name="Vaishampayan P."/>
        </authorList>
    </citation>
    <scope>NUCLEOTIDE SEQUENCE [LARGE SCALE GENOMIC DNA]</scope>
    <source>
        <strain evidence="5 6">L5</strain>
    </source>
</reference>
<dbReference type="EMBL" id="RYZZ01000037">
    <property type="protein sequence ID" value="RUQ25985.1"/>
    <property type="molecule type" value="Genomic_DNA"/>
</dbReference>
<dbReference type="SUPFAM" id="SSF52218">
    <property type="entry name" value="Flavoproteins"/>
    <property type="match status" value="1"/>
</dbReference>
<evidence type="ECO:0000313" key="6">
    <source>
        <dbReference type="Proteomes" id="UP000267430"/>
    </source>
</evidence>
<dbReference type="Proteomes" id="UP000267430">
    <property type="component" value="Unassembled WGS sequence"/>
</dbReference>
<dbReference type="OrthoDB" id="1643408at2"/>
<dbReference type="PANTHER" id="PTHR43408">
    <property type="entry name" value="FMN REDUCTASE (NADPH)"/>
    <property type="match status" value="1"/>
</dbReference>
<dbReference type="Gene3D" id="3.40.50.360">
    <property type="match status" value="1"/>
</dbReference>
<keyword evidence="3" id="KW-0560">Oxidoreductase</keyword>